<protein>
    <recommendedName>
        <fullName evidence="3">Bacterial transcriptional activator domain-containing protein</fullName>
    </recommendedName>
</protein>
<evidence type="ECO:0000259" key="3">
    <source>
        <dbReference type="SMART" id="SM01043"/>
    </source>
</evidence>
<dbReference type="InterPro" id="IPR016032">
    <property type="entry name" value="Sig_transdc_resp-reg_C-effctor"/>
</dbReference>
<dbReference type="PANTHER" id="PTHR35807">
    <property type="entry name" value="TRANSCRIPTIONAL REGULATOR REDD-RELATED"/>
    <property type="match status" value="1"/>
</dbReference>
<dbReference type="Gene3D" id="1.10.10.10">
    <property type="entry name" value="Winged helix-like DNA-binding domain superfamily/Winged helix DNA-binding domain"/>
    <property type="match status" value="1"/>
</dbReference>
<dbReference type="Gene3D" id="1.25.40.10">
    <property type="entry name" value="Tetratricopeptide repeat domain"/>
    <property type="match status" value="1"/>
</dbReference>
<dbReference type="Pfam" id="PF03704">
    <property type="entry name" value="BTAD"/>
    <property type="match status" value="1"/>
</dbReference>
<proteinExistence type="predicted"/>
<dbReference type="SUPFAM" id="SSF52540">
    <property type="entry name" value="P-loop containing nucleoside triphosphate hydrolases"/>
    <property type="match status" value="1"/>
</dbReference>
<dbReference type="SUPFAM" id="SSF46894">
    <property type="entry name" value="C-terminal effector domain of the bipartite response regulators"/>
    <property type="match status" value="1"/>
</dbReference>
<dbReference type="PANTHER" id="PTHR35807:SF1">
    <property type="entry name" value="TRANSCRIPTIONAL REGULATOR REDD"/>
    <property type="match status" value="1"/>
</dbReference>
<dbReference type="InterPro" id="IPR027417">
    <property type="entry name" value="P-loop_NTPase"/>
</dbReference>
<comment type="caution">
    <text evidence="4">The sequence shown here is derived from an EMBL/GenBank/DDBJ whole genome shotgun (WGS) entry which is preliminary data.</text>
</comment>
<dbReference type="EMBL" id="BAAAOR010000041">
    <property type="protein sequence ID" value="GAA1545975.1"/>
    <property type="molecule type" value="Genomic_DNA"/>
</dbReference>
<evidence type="ECO:0000256" key="1">
    <source>
        <dbReference type="ARBA" id="ARBA00023015"/>
    </source>
</evidence>
<name>A0ABN2BRX9_9ACTN</name>
<organism evidence="4 5">
    <name type="scientific">Nocardioides humi</name>
    <dbReference type="NCBI Taxonomy" id="449461"/>
    <lineage>
        <taxon>Bacteria</taxon>
        <taxon>Bacillati</taxon>
        <taxon>Actinomycetota</taxon>
        <taxon>Actinomycetes</taxon>
        <taxon>Propionibacteriales</taxon>
        <taxon>Nocardioidaceae</taxon>
        <taxon>Nocardioides</taxon>
    </lineage>
</organism>
<dbReference type="InterPro" id="IPR011990">
    <property type="entry name" value="TPR-like_helical_dom_sf"/>
</dbReference>
<dbReference type="InterPro" id="IPR051677">
    <property type="entry name" value="AfsR-DnrI-RedD_regulator"/>
</dbReference>
<dbReference type="SMART" id="SM01043">
    <property type="entry name" value="BTAD"/>
    <property type="match status" value="1"/>
</dbReference>
<keyword evidence="5" id="KW-1185">Reference proteome</keyword>
<keyword evidence="1" id="KW-0805">Transcription regulation</keyword>
<dbReference type="Pfam" id="PF25873">
    <property type="entry name" value="WHD_MalT"/>
    <property type="match status" value="1"/>
</dbReference>
<dbReference type="Proteomes" id="UP001500842">
    <property type="component" value="Unassembled WGS sequence"/>
</dbReference>
<dbReference type="SUPFAM" id="SSF48452">
    <property type="entry name" value="TPR-like"/>
    <property type="match status" value="1"/>
</dbReference>
<accession>A0ABN2BRX9</accession>
<evidence type="ECO:0000256" key="2">
    <source>
        <dbReference type="ARBA" id="ARBA00023163"/>
    </source>
</evidence>
<dbReference type="InterPro" id="IPR059106">
    <property type="entry name" value="WHD_MalT"/>
</dbReference>
<dbReference type="RefSeq" id="WP_344114064.1">
    <property type="nucleotide sequence ID" value="NZ_BAAAOR010000041.1"/>
</dbReference>
<evidence type="ECO:0000313" key="5">
    <source>
        <dbReference type="Proteomes" id="UP001500842"/>
    </source>
</evidence>
<dbReference type="InterPro" id="IPR036388">
    <property type="entry name" value="WH-like_DNA-bd_sf"/>
</dbReference>
<feature type="domain" description="Bacterial transcriptional activator" evidence="3">
    <location>
        <begin position="870"/>
        <end position="1004"/>
    </location>
</feature>
<gene>
    <name evidence="4" type="ORF">GCM10009788_55420</name>
</gene>
<dbReference type="InterPro" id="IPR005158">
    <property type="entry name" value="BTAD"/>
</dbReference>
<keyword evidence="2" id="KW-0804">Transcription</keyword>
<reference evidence="4 5" key="1">
    <citation type="journal article" date="2019" name="Int. J. Syst. Evol. Microbiol.">
        <title>The Global Catalogue of Microorganisms (GCM) 10K type strain sequencing project: providing services to taxonomists for standard genome sequencing and annotation.</title>
        <authorList>
            <consortium name="The Broad Institute Genomics Platform"/>
            <consortium name="The Broad Institute Genome Sequencing Center for Infectious Disease"/>
            <person name="Wu L."/>
            <person name="Ma J."/>
        </authorList>
    </citation>
    <scope>NUCLEOTIDE SEQUENCE [LARGE SCALE GENOMIC DNA]</scope>
    <source>
        <strain evidence="4 5">JCM 14942</strain>
    </source>
</reference>
<sequence length="1005" mass="110669">MDDRKPSGPYVIRRKIMSPRLGDSVADRARVVSHLDDLLAERHVVLVQAAAGSGKTTAVAMATRRLERPVAWLSFDGTELAPGRLLAYLEEAVTIPLTSAPRMVAGALEDGLLPAEVAGVLAESWSGTGLVLVCDNVEKVARDAGSWATLSSLVSYLPADVSLVLISRIRLPVDATALLDRRVVEVGQDVLDFDRDEAEQALRRRGDVPGDLDVLLGLTHGWVAGVLFEGERAERPDAGRSVEFESYLSAEVLGPASAPLRGFLARTSILPEVSTSSALALGEEEAPRMLAALEEIHLPAWWSADRSRFVMYPQVREFLEVELVRTEPAESVRRVRRAHADLLAREGRLEEAVDALLELGETELAWQRAAQALPSLVARMDFTSAARWLDELDVVSRTPTAEVGAVVLRVSFALEQCGRGNALLEAHGFDWLPGPGAPFAEEALLLAAWCRWHAGELAEARALADRLPPGRARETAENLIALSDGSAPPFPDFSSTRSETVDTLLMRIGYYRGRLRELERRSTTGDGTPALGVPWVIAGLRAKGRLDEAMELYDVLRGSWQPPWLHAFDAVDLMIDLGRRDEAWAALTRGSRLIAETGSKMYRIIGHLNEAKLSLRLHRDAEAARRALADAEDDGALEHAFSRELSQLWRGFSYLLEDRDVEARAELAACVDSMQSGDRRLELATAAIYLAEACWRIGDEEASDAAAEMALAEATTGGSQHLLLTALHDVPAVAVRAADASPTRLSRWHELTAMLSDQGSLRVTARAPRLLLEEFGDPVLTVDGEPVLIRLSKSIELLSYLIDARREVSRRELLGQLFESSNDAAGRSYLRQALYRLREVLPEELMPRQEGEILSMKNPDLVCGTTQVVLDSLVQADRQDDEVRLRRMVEVLTHAARGPYLATLNSQWVEARRVEIGERVTSGRIDAARLAFRLSRYREGRQLVETVLRESPHREQAWQLAISLAHASGSDDAVLALYQRYVSAMRGLGVAPSAEVRRLVTQLRR</sequence>
<evidence type="ECO:0000313" key="4">
    <source>
        <dbReference type="EMBL" id="GAA1545975.1"/>
    </source>
</evidence>